<proteinExistence type="predicted"/>
<dbReference type="FunFam" id="1.10.10.10:FF:000056">
    <property type="entry name" value="IclR family transcriptional regulator"/>
    <property type="match status" value="1"/>
</dbReference>
<feature type="region of interest" description="Disordered" evidence="7">
    <location>
        <begin position="274"/>
        <end position="335"/>
    </location>
</feature>
<dbReference type="EMBL" id="AP022871">
    <property type="protein sequence ID" value="BCB90705.1"/>
    <property type="molecule type" value="Genomic_DNA"/>
</dbReference>
<evidence type="ECO:0000256" key="3">
    <source>
        <dbReference type="ARBA" id="ARBA00023125"/>
    </source>
</evidence>
<keyword evidence="1" id="KW-0319">Glycerol metabolism</keyword>
<evidence type="ECO:0000259" key="8">
    <source>
        <dbReference type="PROSITE" id="PS51077"/>
    </source>
</evidence>
<dbReference type="Pfam" id="PF01614">
    <property type="entry name" value="IclR_C"/>
    <property type="match status" value="1"/>
</dbReference>
<dbReference type="SUPFAM" id="SSF46785">
    <property type="entry name" value="Winged helix' DNA-binding domain"/>
    <property type="match status" value="1"/>
</dbReference>
<keyword evidence="3" id="KW-0238">DNA-binding</keyword>
<evidence type="ECO:0000256" key="6">
    <source>
        <dbReference type="ARBA" id="ARBA00070406"/>
    </source>
</evidence>
<dbReference type="PANTHER" id="PTHR30136:SF24">
    <property type="entry name" value="HTH-TYPE TRANSCRIPTIONAL REPRESSOR ALLR"/>
    <property type="match status" value="1"/>
</dbReference>
<dbReference type="GO" id="GO:0003677">
    <property type="term" value="F:DNA binding"/>
    <property type="evidence" value="ECO:0007669"/>
    <property type="project" value="UniProtKB-KW"/>
</dbReference>
<gene>
    <name evidence="10" type="ORF">Psuf_080180</name>
</gene>
<dbReference type="GO" id="GO:0045892">
    <property type="term" value="P:negative regulation of DNA-templated transcription"/>
    <property type="evidence" value="ECO:0007669"/>
    <property type="project" value="TreeGrafter"/>
</dbReference>
<dbReference type="Pfam" id="PF09339">
    <property type="entry name" value="HTH_IclR"/>
    <property type="match status" value="1"/>
</dbReference>
<dbReference type="Gene3D" id="3.30.450.40">
    <property type="match status" value="1"/>
</dbReference>
<evidence type="ECO:0000256" key="2">
    <source>
        <dbReference type="ARBA" id="ARBA00023015"/>
    </source>
</evidence>
<sequence length="335" mass="36367">MPRRSPVGPRATGTRSESRHPTIATEPTGEARNSTVDRALRVLEAFLGEESQIGVLELSRQLDLDKSVIHRILSTLVARRFIEQDPVSRRYRVGLRIWELGQRYLAGQLLKDVAEKELTRMIAAHPYATAYLAQLDGGDVVVISTIRGPGPINLYMDPGSRLIAEHTTTGRTLLAFLPPVKADQIVARRRQAGGSIRRFPDIDEVRADFAAIRERGYGESQGRYSPGVNTVAVALTDQEGSPILALSVDYLGFPRRRGWAASCRASCGTACAASSAWSARRAPNPSPERPRGAASGPGPASREGADPERSELPRRPRWSGRRTGAPGPGRRPGGA</sequence>
<evidence type="ECO:0000256" key="7">
    <source>
        <dbReference type="SAM" id="MobiDB-lite"/>
    </source>
</evidence>
<evidence type="ECO:0000256" key="5">
    <source>
        <dbReference type="ARBA" id="ARBA00058938"/>
    </source>
</evidence>
<dbReference type="GO" id="GO:0006071">
    <property type="term" value="P:glycerol metabolic process"/>
    <property type="evidence" value="ECO:0007669"/>
    <property type="project" value="UniProtKB-KW"/>
</dbReference>
<dbReference type="InterPro" id="IPR050707">
    <property type="entry name" value="HTH_MetabolicPath_Reg"/>
</dbReference>
<dbReference type="InterPro" id="IPR036390">
    <property type="entry name" value="WH_DNA-bd_sf"/>
</dbReference>
<dbReference type="KEGG" id="psuu:Psuf_080180"/>
<organism evidence="10 11">
    <name type="scientific">Phytohabitans suffuscus</name>
    <dbReference type="NCBI Taxonomy" id="624315"/>
    <lineage>
        <taxon>Bacteria</taxon>
        <taxon>Bacillati</taxon>
        <taxon>Actinomycetota</taxon>
        <taxon>Actinomycetes</taxon>
        <taxon>Micromonosporales</taxon>
        <taxon>Micromonosporaceae</taxon>
    </lineage>
</organism>
<comment type="function">
    <text evidence="5">May be an activator protein for the gylABX operon.</text>
</comment>
<dbReference type="PANTHER" id="PTHR30136">
    <property type="entry name" value="HELIX-TURN-HELIX TRANSCRIPTIONAL REGULATOR, ICLR FAMILY"/>
    <property type="match status" value="1"/>
</dbReference>
<dbReference type="InterPro" id="IPR014757">
    <property type="entry name" value="Tscrpt_reg_IclR_C"/>
</dbReference>
<reference evidence="10 11" key="1">
    <citation type="submission" date="2020-03" db="EMBL/GenBank/DDBJ databases">
        <title>Whole genome shotgun sequence of Phytohabitans suffuscus NBRC 105367.</title>
        <authorList>
            <person name="Komaki H."/>
            <person name="Tamura T."/>
        </authorList>
    </citation>
    <scope>NUCLEOTIDE SEQUENCE [LARGE SCALE GENOMIC DNA]</scope>
    <source>
        <strain evidence="10 11">NBRC 105367</strain>
    </source>
</reference>
<evidence type="ECO:0000256" key="4">
    <source>
        <dbReference type="ARBA" id="ARBA00023163"/>
    </source>
</evidence>
<dbReference type="Proteomes" id="UP000503011">
    <property type="component" value="Chromosome"/>
</dbReference>
<feature type="domain" description="HTH iclR-type" evidence="8">
    <location>
        <begin position="33"/>
        <end position="95"/>
    </location>
</feature>
<dbReference type="GO" id="GO:0003700">
    <property type="term" value="F:DNA-binding transcription factor activity"/>
    <property type="evidence" value="ECO:0007669"/>
    <property type="project" value="TreeGrafter"/>
</dbReference>
<feature type="compositionally biased region" description="Basic and acidic residues" evidence="7">
    <location>
        <begin position="303"/>
        <end position="314"/>
    </location>
</feature>
<keyword evidence="4" id="KW-0804">Transcription</keyword>
<dbReference type="SUPFAM" id="SSF55781">
    <property type="entry name" value="GAF domain-like"/>
    <property type="match status" value="1"/>
</dbReference>
<accession>A0A6F8YX03</accession>
<keyword evidence="2" id="KW-0805">Transcription regulation</keyword>
<feature type="domain" description="IclR-ED" evidence="9">
    <location>
        <begin position="96"/>
        <end position="285"/>
    </location>
</feature>
<reference evidence="10 11" key="2">
    <citation type="submission" date="2020-03" db="EMBL/GenBank/DDBJ databases">
        <authorList>
            <person name="Ichikawa N."/>
            <person name="Kimura A."/>
            <person name="Kitahashi Y."/>
            <person name="Uohara A."/>
        </authorList>
    </citation>
    <scope>NUCLEOTIDE SEQUENCE [LARGE SCALE GENOMIC DNA]</scope>
    <source>
        <strain evidence="10 11">NBRC 105367</strain>
    </source>
</reference>
<feature type="region of interest" description="Disordered" evidence="7">
    <location>
        <begin position="1"/>
        <end position="32"/>
    </location>
</feature>
<dbReference type="PROSITE" id="PS51077">
    <property type="entry name" value="HTH_ICLR"/>
    <property type="match status" value="1"/>
</dbReference>
<evidence type="ECO:0000256" key="1">
    <source>
        <dbReference type="ARBA" id="ARBA00022798"/>
    </source>
</evidence>
<evidence type="ECO:0000313" key="11">
    <source>
        <dbReference type="Proteomes" id="UP000503011"/>
    </source>
</evidence>
<feature type="compositionally biased region" description="Gly residues" evidence="7">
    <location>
        <begin position="326"/>
        <end position="335"/>
    </location>
</feature>
<dbReference type="SMART" id="SM00346">
    <property type="entry name" value="HTH_ICLR"/>
    <property type="match status" value="1"/>
</dbReference>
<name>A0A6F8YX03_9ACTN</name>
<dbReference type="AlphaFoldDB" id="A0A6F8YX03"/>
<dbReference type="Gene3D" id="1.10.10.10">
    <property type="entry name" value="Winged helix-like DNA-binding domain superfamily/Winged helix DNA-binding domain"/>
    <property type="match status" value="1"/>
</dbReference>
<dbReference type="InterPro" id="IPR005471">
    <property type="entry name" value="Tscrpt_reg_IclR_N"/>
</dbReference>
<evidence type="ECO:0000313" key="10">
    <source>
        <dbReference type="EMBL" id="BCB90705.1"/>
    </source>
</evidence>
<dbReference type="PROSITE" id="PS51078">
    <property type="entry name" value="ICLR_ED"/>
    <property type="match status" value="1"/>
</dbReference>
<evidence type="ECO:0000259" key="9">
    <source>
        <dbReference type="PROSITE" id="PS51078"/>
    </source>
</evidence>
<dbReference type="InterPro" id="IPR036388">
    <property type="entry name" value="WH-like_DNA-bd_sf"/>
</dbReference>
<protein>
    <recommendedName>
        <fullName evidence="6">Glycerol operon regulatory protein</fullName>
    </recommendedName>
</protein>
<keyword evidence="11" id="KW-1185">Reference proteome</keyword>
<dbReference type="InterPro" id="IPR029016">
    <property type="entry name" value="GAF-like_dom_sf"/>
</dbReference>